<keyword evidence="2" id="KW-1185">Reference proteome</keyword>
<dbReference type="Proteomes" id="UP001556367">
    <property type="component" value="Unassembled WGS sequence"/>
</dbReference>
<dbReference type="Gene3D" id="2.130.10.10">
    <property type="entry name" value="YVTN repeat-like/Quinoprotein amine dehydrogenase"/>
    <property type="match status" value="1"/>
</dbReference>
<evidence type="ECO:0000313" key="2">
    <source>
        <dbReference type="Proteomes" id="UP001556367"/>
    </source>
</evidence>
<name>A0ABR3IVI1_9AGAR</name>
<dbReference type="PANTHER" id="PTHR22806:SF0">
    <property type="entry name" value="NUCLEOPORIN NUP37"/>
    <property type="match status" value="1"/>
</dbReference>
<proteinExistence type="predicted"/>
<reference evidence="2" key="1">
    <citation type="submission" date="2024-06" db="EMBL/GenBank/DDBJ databases">
        <title>Multi-omics analyses provide insights into the biosynthesis of the anticancer antibiotic pleurotin in Hohenbuehelia grisea.</title>
        <authorList>
            <person name="Weaver J.A."/>
            <person name="Alberti F."/>
        </authorList>
    </citation>
    <scope>NUCLEOTIDE SEQUENCE [LARGE SCALE GENOMIC DNA]</scope>
    <source>
        <strain evidence="2">T-177</strain>
    </source>
</reference>
<dbReference type="PROSITE" id="PS00678">
    <property type="entry name" value="WD_REPEATS_1"/>
    <property type="match status" value="1"/>
</dbReference>
<comment type="caution">
    <text evidence="1">The sequence shown here is derived from an EMBL/GenBank/DDBJ whole genome shotgun (WGS) entry which is preliminary data.</text>
</comment>
<dbReference type="InterPro" id="IPR037626">
    <property type="entry name" value="NUP37"/>
</dbReference>
<sequence length="378" mass="41277">MLQPDDLKLIKHSHPTDIFAVRACCNDDANDLLAIGGDHSVEVLQIESLFSYRVENLVFIPFLAWSSRTISPAAGEDWVLELTAAGVSHGLYLLTKSSTAEETVYPFGGGLHGHHGKITDMVFCGGHGEDSSRYVATVSDDKFLMVWDLYPPPDAGSRASASEDSVSPSARPSPTAYVVPFPHALTSVASHPSTSKEFLVSDVRGSIFLSDWRSDPEEKEEDSWRHSSLVEMVEPYAVAGASTGVRNYWSASVSWRRDNIDIVGAAYGSKFSIWDISSLQGGKPRMVGNTFADGIQRFRWCPTYPDYFAISSQSPAKGALLHVHNINYVHAQPNVLILAPRPHFIRDFDFLALPGIPRIAAAIGKVITIVSIGVDSET</sequence>
<accession>A0ABR3IVI1</accession>
<dbReference type="InterPro" id="IPR015943">
    <property type="entry name" value="WD40/YVTN_repeat-like_dom_sf"/>
</dbReference>
<organism evidence="1 2">
    <name type="scientific">Hohenbuehelia grisea</name>
    <dbReference type="NCBI Taxonomy" id="104357"/>
    <lineage>
        <taxon>Eukaryota</taxon>
        <taxon>Fungi</taxon>
        <taxon>Dikarya</taxon>
        <taxon>Basidiomycota</taxon>
        <taxon>Agaricomycotina</taxon>
        <taxon>Agaricomycetes</taxon>
        <taxon>Agaricomycetidae</taxon>
        <taxon>Agaricales</taxon>
        <taxon>Pleurotineae</taxon>
        <taxon>Pleurotaceae</taxon>
        <taxon>Hohenbuehelia</taxon>
    </lineage>
</organism>
<evidence type="ECO:0000313" key="1">
    <source>
        <dbReference type="EMBL" id="KAL0947229.1"/>
    </source>
</evidence>
<dbReference type="InterPro" id="IPR019775">
    <property type="entry name" value="WD40_repeat_CS"/>
</dbReference>
<dbReference type="PANTHER" id="PTHR22806">
    <property type="entry name" value="NUCLEOPORIN NUP37 P37 -RELATED"/>
    <property type="match status" value="1"/>
</dbReference>
<gene>
    <name evidence="1" type="ORF">HGRIS_013346</name>
</gene>
<dbReference type="EMBL" id="JASNQZ010000015">
    <property type="protein sequence ID" value="KAL0947229.1"/>
    <property type="molecule type" value="Genomic_DNA"/>
</dbReference>
<protein>
    <submittedName>
        <fullName evidence="1">Uncharacterized protein</fullName>
    </submittedName>
</protein>
<dbReference type="SUPFAM" id="SSF50978">
    <property type="entry name" value="WD40 repeat-like"/>
    <property type="match status" value="1"/>
</dbReference>
<dbReference type="InterPro" id="IPR036322">
    <property type="entry name" value="WD40_repeat_dom_sf"/>
</dbReference>